<keyword evidence="1" id="KW-0472">Membrane</keyword>
<name>A0A6V8SDW5_9CLOT</name>
<organism evidence="2 3">
    <name type="scientific">Clostridium fungisolvens</name>
    <dbReference type="NCBI Taxonomy" id="1604897"/>
    <lineage>
        <taxon>Bacteria</taxon>
        <taxon>Bacillati</taxon>
        <taxon>Bacillota</taxon>
        <taxon>Clostridia</taxon>
        <taxon>Eubacteriales</taxon>
        <taxon>Clostridiaceae</taxon>
        <taxon>Clostridium</taxon>
    </lineage>
</organism>
<keyword evidence="1" id="KW-0812">Transmembrane</keyword>
<gene>
    <name evidence="2" type="ORF">bsdtw1_00797</name>
</gene>
<proteinExistence type="predicted"/>
<feature type="transmembrane region" description="Helical" evidence="1">
    <location>
        <begin position="77"/>
        <end position="96"/>
    </location>
</feature>
<keyword evidence="1" id="KW-1133">Transmembrane helix</keyword>
<dbReference type="Proteomes" id="UP000580568">
    <property type="component" value="Unassembled WGS sequence"/>
</dbReference>
<feature type="transmembrane region" description="Helical" evidence="1">
    <location>
        <begin position="12"/>
        <end position="31"/>
    </location>
</feature>
<evidence type="ECO:0000256" key="1">
    <source>
        <dbReference type="SAM" id="Phobius"/>
    </source>
</evidence>
<dbReference type="EMBL" id="BLZR01000001">
    <property type="protein sequence ID" value="GFP74742.1"/>
    <property type="molecule type" value="Genomic_DNA"/>
</dbReference>
<keyword evidence="3" id="KW-1185">Reference proteome</keyword>
<sequence>MNIIIKFISYSLIVLGSAYLIFTFIGAKKWLYPNPKKFNILNERAYLNSIKILFSTIGFCYIILGLSISTGVLSFNIGPSFAALFPALMIIVNNIINKKYLIRKADL</sequence>
<comment type="caution">
    <text evidence="2">The sequence shown here is derived from an EMBL/GenBank/DDBJ whole genome shotgun (WGS) entry which is preliminary data.</text>
</comment>
<accession>A0A6V8SDW5</accession>
<evidence type="ECO:0000313" key="2">
    <source>
        <dbReference type="EMBL" id="GFP74742.1"/>
    </source>
</evidence>
<evidence type="ECO:0000313" key="3">
    <source>
        <dbReference type="Proteomes" id="UP000580568"/>
    </source>
</evidence>
<evidence type="ECO:0008006" key="4">
    <source>
        <dbReference type="Google" id="ProtNLM"/>
    </source>
</evidence>
<protein>
    <recommendedName>
        <fullName evidence="4">DUF3784 domain-containing protein</fullName>
    </recommendedName>
</protein>
<dbReference type="AlphaFoldDB" id="A0A6V8SDW5"/>
<reference evidence="2 3" key="1">
    <citation type="submission" date="2020-07" db="EMBL/GenBank/DDBJ databases">
        <title>A new beta-1,3-glucan-decomposing anaerobic bacterium isolated from anoxic soil subjected to biological soil disinfestation.</title>
        <authorList>
            <person name="Ueki A."/>
            <person name="Tonouchi A."/>
        </authorList>
    </citation>
    <scope>NUCLEOTIDE SEQUENCE [LARGE SCALE GENOMIC DNA]</scope>
    <source>
        <strain evidence="2 3">TW1</strain>
    </source>
</reference>
<feature type="transmembrane region" description="Helical" evidence="1">
    <location>
        <begin position="52"/>
        <end position="71"/>
    </location>
</feature>